<evidence type="ECO:0000256" key="4">
    <source>
        <dbReference type="ARBA" id="ARBA00023212"/>
    </source>
</evidence>
<evidence type="ECO:0000256" key="6">
    <source>
        <dbReference type="ARBA" id="ARBA00038411"/>
    </source>
</evidence>
<evidence type="ECO:0000256" key="2">
    <source>
        <dbReference type="ARBA" id="ARBA00022490"/>
    </source>
</evidence>
<dbReference type="PROSITE" id="PS51381">
    <property type="entry name" value="C2_B9"/>
    <property type="match status" value="1"/>
</dbReference>
<name>A0ABD0YCX7_9HEMI</name>
<keyword evidence="3" id="KW-0970">Cilium biogenesis/degradation</keyword>
<dbReference type="PANTHER" id="PTHR12968:SF2">
    <property type="entry name" value="B9 DOMAIN-CONTAINING PROTEIN 2"/>
    <property type="match status" value="1"/>
</dbReference>
<evidence type="ECO:0000256" key="7">
    <source>
        <dbReference type="ARBA" id="ARBA00039272"/>
    </source>
</evidence>
<dbReference type="EMBL" id="JBFDAA010000010">
    <property type="protein sequence ID" value="KAL1124534.1"/>
    <property type="molecule type" value="Genomic_DNA"/>
</dbReference>
<keyword evidence="2" id="KW-0963">Cytoplasm</keyword>
<dbReference type="AlphaFoldDB" id="A0ABD0YCX7"/>
<gene>
    <name evidence="8" type="ORF">AAG570_001160</name>
</gene>
<proteinExistence type="inferred from homology"/>
<dbReference type="Proteomes" id="UP001558652">
    <property type="component" value="Unassembled WGS sequence"/>
</dbReference>
<protein>
    <recommendedName>
        <fullName evidence="7">B9 domain-containing protein 2</fullName>
    </recommendedName>
</protein>
<keyword evidence="4" id="KW-0206">Cytoskeleton</keyword>
<comment type="subcellular location">
    <subcellularLocation>
        <location evidence="1">Cytoplasm</location>
        <location evidence="1">Cytoskeleton</location>
        <location evidence="1">Cilium basal body</location>
    </subcellularLocation>
</comment>
<dbReference type="InterPro" id="IPR010796">
    <property type="entry name" value="C2_B9-type_dom"/>
</dbReference>
<comment type="caution">
    <text evidence="8">The sequence shown here is derived from an EMBL/GenBank/DDBJ whole genome shotgun (WGS) entry which is preliminary data.</text>
</comment>
<evidence type="ECO:0000256" key="3">
    <source>
        <dbReference type="ARBA" id="ARBA00022794"/>
    </source>
</evidence>
<sequence>MAELYIIGQIVGAKNFPHNSLFCKWAAHTGPGWKLIEGLKEGQTQVDNPSYDEITYWCHPIDIHYATKGIPGWPKIHLQVYHFDSFGRSEICAYGYTFIPTTPGTHEVECHTWKPVGSLIDKFRHYFVGGGPQLRENDIIYNGFNRYRLTTEPMGTVIMEFNLIQKNFKKFGVETY</sequence>
<evidence type="ECO:0000313" key="9">
    <source>
        <dbReference type="Proteomes" id="UP001558652"/>
    </source>
</evidence>
<dbReference type="GO" id="GO:0030030">
    <property type="term" value="P:cell projection organization"/>
    <property type="evidence" value="ECO:0007669"/>
    <property type="project" value="UniProtKB-KW"/>
</dbReference>
<comment type="similarity">
    <text evidence="6">Belongs to the B9D family.</text>
</comment>
<evidence type="ECO:0000313" key="8">
    <source>
        <dbReference type="EMBL" id="KAL1124534.1"/>
    </source>
</evidence>
<evidence type="ECO:0000256" key="1">
    <source>
        <dbReference type="ARBA" id="ARBA00004120"/>
    </source>
</evidence>
<evidence type="ECO:0000256" key="5">
    <source>
        <dbReference type="ARBA" id="ARBA00023273"/>
    </source>
</evidence>
<dbReference type="Pfam" id="PF07162">
    <property type="entry name" value="B9-C2"/>
    <property type="match status" value="1"/>
</dbReference>
<reference evidence="8 9" key="1">
    <citation type="submission" date="2024-07" db="EMBL/GenBank/DDBJ databases">
        <title>Chromosome-level genome assembly of the water stick insect Ranatra chinensis (Heteroptera: Nepidae).</title>
        <authorList>
            <person name="Liu X."/>
        </authorList>
    </citation>
    <scope>NUCLEOTIDE SEQUENCE [LARGE SCALE GENOMIC DNA]</scope>
    <source>
        <strain evidence="8">Cailab_2021Rc</strain>
        <tissue evidence="8">Muscle</tissue>
    </source>
</reference>
<keyword evidence="9" id="KW-1185">Reference proteome</keyword>
<organism evidence="8 9">
    <name type="scientific">Ranatra chinensis</name>
    <dbReference type="NCBI Taxonomy" id="642074"/>
    <lineage>
        <taxon>Eukaryota</taxon>
        <taxon>Metazoa</taxon>
        <taxon>Ecdysozoa</taxon>
        <taxon>Arthropoda</taxon>
        <taxon>Hexapoda</taxon>
        <taxon>Insecta</taxon>
        <taxon>Pterygota</taxon>
        <taxon>Neoptera</taxon>
        <taxon>Paraneoptera</taxon>
        <taxon>Hemiptera</taxon>
        <taxon>Heteroptera</taxon>
        <taxon>Panheteroptera</taxon>
        <taxon>Nepomorpha</taxon>
        <taxon>Nepidae</taxon>
        <taxon>Ranatrinae</taxon>
        <taxon>Ranatra</taxon>
    </lineage>
</organism>
<dbReference type="PANTHER" id="PTHR12968">
    <property type="entry name" value="B9 DOMAIN-CONTAINING"/>
    <property type="match status" value="1"/>
</dbReference>
<accession>A0ABD0YCX7</accession>
<keyword evidence="5" id="KW-0966">Cell projection</keyword>
<dbReference type="GO" id="GO:0005929">
    <property type="term" value="C:cilium"/>
    <property type="evidence" value="ECO:0007669"/>
    <property type="project" value="UniProtKB-ARBA"/>
</dbReference>